<protein>
    <submittedName>
        <fullName evidence="3">Uncharacterized protein LOC102807922</fullName>
    </submittedName>
</protein>
<reference evidence="3" key="1">
    <citation type="submission" date="2025-08" db="UniProtKB">
        <authorList>
            <consortium name="RefSeq"/>
        </authorList>
    </citation>
    <scope>IDENTIFICATION</scope>
    <source>
        <tissue evidence="3">Testes</tissue>
    </source>
</reference>
<feature type="non-terminal residue" evidence="3">
    <location>
        <position position="133"/>
    </location>
</feature>
<feature type="compositionally biased region" description="Basic residues" evidence="1">
    <location>
        <begin position="1"/>
        <end position="17"/>
    </location>
</feature>
<feature type="non-terminal residue" evidence="3">
    <location>
        <position position="1"/>
    </location>
</feature>
<sequence length="133" mass="14899">TKSSSKKKEKKKGKKKTAPSPKQQMDLNILHQYTQEKLQQVSEEMSQQLSQYVVGDLSSNEMKLPLTKHLSHRLPAQVVAPRVHEPYQALPQEMKPAIKVRIPKPGALVDEKKEETPPVSSGLKLVLSNGKIV</sequence>
<accession>A0ABM0MX58</accession>
<name>A0ABM0MX58_SACKO</name>
<dbReference type="GeneID" id="102807922"/>
<evidence type="ECO:0000313" key="3">
    <source>
        <dbReference type="RefSeq" id="XP_006824599.1"/>
    </source>
</evidence>
<organism evidence="2 3">
    <name type="scientific">Saccoglossus kowalevskii</name>
    <name type="common">Acorn worm</name>
    <dbReference type="NCBI Taxonomy" id="10224"/>
    <lineage>
        <taxon>Eukaryota</taxon>
        <taxon>Metazoa</taxon>
        <taxon>Hemichordata</taxon>
        <taxon>Enteropneusta</taxon>
        <taxon>Harrimaniidae</taxon>
        <taxon>Saccoglossus</taxon>
    </lineage>
</organism>
<dbReference type="RefSeq" id="XP_006824599.1">
    <property type="nucleotide sequence ID" value="XM_006824536.1"/>
</dbReference>
<dbReference type="Proteomes" id="UP000694865">
    <property type="component" value="Unplaced"/>
</dbReference>
<evidence type="ECO:0000313" key="2">
    <source>
        <dbReference type="Proteomes" id="UP000694865"/>
    </source>
</evidence>
<feature type="region of interest" description="Disordered" evidence="1">
    <location>
        <begin position="1"/>
        <end position="27"/>
    </location>
</feature>
<evidence type="ECO:0000256" key="1">
    <source>
        <dbReference type="SAM" id="MobiDB-lite"/>
    </source>
</evidence>
<keyword evidence="2" id="KW-1185">Reference proteome</keyword>
<gene>
    <name evidence="3" type="primary">LOC102807922</name>
</gene>
<proteinExistence type="predicted"/>